<organism evidence="1 2">
    <name type="scientific">Symbiodinium necroappetens</name>
    <dbReference type="NCBI Taxonomy" id="1628268"/>
    <lineage>
        <taxon>Eukaryota</taxon>
        <taxon>Sar</taxon>
        <taxon>Alveolata</taxon>
        <taxon>Dinophyceae</taxon>
        <taxon>Suessiales</taxon>
        <taxon>Symbiodiniaceae</taxon>
        <taxon>Symbiodinium</taxon>
    </lineage>
</organism>
<evidence type="ECO:0000313" key="2">
    <source>
        <dbReference type="Proteomes" id="UP000601435"/>
    </source>
</evidence>
<dbReference type="AlphaFoldDB" id="A0A813C220"/>
<reference evidence="1" key="1">
    <citation type="submission" date="2021-02" db="EMBL/GenBank/DDBJ databases">
        <authorList>
            <person name="Dougan E. K."/>
            <person name="Rhodes N."/>
            <person name="Thang M."/>
            <person name="Chan C."/>
        </authorList>
    </citation>
    <scope>NUCLEOTIDE SEQUENCE</scope>
</reference>
<comment type="caution">
    <text evidence="1">The sequence shown here is derived from an EMBL/GenBank/DDBJ whole genome shotgun (WGS) entry which is preliminary data.</text>
</comment>
<gene>
    <name evidence="1" type="ORF">SNEC2469_LOCUS32956</name>
</gene>
<accession>A0A813C220</accession>
<sequence length="268" mass="30513">MTAFLTELRRRARDKDELGKRFFCVIDSLVSFYVLGKGRSSSKRLNRVSRLIPMCLWTISKWNFSDGASYENAVAALFKYLNALRGRLPRTMAELDEELAEYINHLYQEGDAVTLAGWTLSGLKRFFPRCRPHLLTSQLFLRNWQRVHLPQRTSPMTWLGARAMAGAAYKVGRPDLALSIFLGFAFFLRTMELLSLTIRRGGATEYYQRTQSLGRTMVQGRWKDSQTARIYIDDARATLVQLSLSPPTAALQRSLASVWRVAVPGCCS</sequence>
<evidence type="ECO:0000313" key="1">
    <source>
        <dbReference type="EMBL" id="CAE7937948.1"/>
    </source>
</evidence>
<name>A0A813C220_9DINO</name>
<proteinExistence type="predicted"/>
<dbReference type="OrthoDB" id="445548at2759"/>
<dbReference type="EMBL" id="CAJNJA010085154">
    <property type="protein sequence ID" value="CAE7937948.1"/>
    <property type="molecule type" value="Genomic_DNA"/>
</dbReference>
<protein>
    <submittedName>
        <fullName evidence="1">Uncharacterized protein</fullName>
    </submittedName>
</protein>
<dbReference type="Proteomes" id="UP000601435">
    <property type="component" value="Unassembled WGS sequence"/>
</dbReference>
<keyword evidence="2" id="KW-1185">Reference proteome</keyword>